<feature type="non-terminal residue" evidence="1">
    <location>
        <position position="123"/>
    </location>
</feature>
<dbReference type="VEuPathDB" id="FungiDB:VP01_14061g1"/>
<evidence type="ECO:0000313" key="1">
    <source>
        <dbReference type="EMBL" id="KNZ61396.1"/>
    </source>
</evidence>
<gene>
    <name evidence="1" type="ORF">VP01_14061g1</name>
</gene>
<evidence type="ECO:0000313" key="2">
    <source>
        <dbReference type="Proteomes" id="UP000037035"/>
    </source>
</evidence>
<name>A0A0L6VKV9_9BASI</name>
<dbReference type="STRING" id="27349.A0A0L6VKV9"/>
<comment type="caution">
    <text evidence="1">The sequence shown here is derived from an EMBL/GenBank/DDBJ whole genome shotgun (WGS) entry which is preliminary data.</text>
</comment>
<dbReference type="AlphaFoldDB" id="A0A0L6VKV9"/>
<dbReference type="Proteomes" id="UP000037035">
    <property type="component" value="Unassembled WGS sequence"/>
</dbReference>
<organism evidence="1 2">
    <name type="scientific">Puccinia sorghi</name>
    <dbReference type="NCBI Taxonomy" id="27349"/>
    <lineage>
        <taxon>Eukaryota</taxon>
        <taxon>Fungi</taxon>
        <taxon>Dikarya</taxon>
        <taxon>Basidiomycota</taxon>
        <taxon>Pucciniomycotina</taxon>
        <taxon>Pucciniomycetes</taxon>
        <taxon>Pucciniales</taxon>
        <taxon>Pucciniaceae</taxon>
        <taxon>Puccinia</taxon>
    </lineage>
</organism>
<protein>
    <submittedName>
        <fullName evidence="1">Uncharacterized protein</fullName>
    </submittedName>
</protein>
<proteinExistence type="predicted"/>
<feature type="non-terminal residue" evidence="1">
    <location>
        <position position="1"/>
    </location>
</feature>
<dbReference type="EMBL" id="LAVV01004512">
    <property type="protein sequence ID" value="KNZ61396.1"/>
    <property type="molecule type" value="Genomic_DNA"/>
</dbReference>
<accession>A0A0L6VKV9</accession>
<reference evidence="1 2" key="1">
    <citation type="submission" date="2015-08" db="EMBL/GenBank/DDBJ databases">
        <title>Next Generation Sequencing and Analysis of the Genome of Puccinia sorghi L Schw, the Causal Agent of Maize Common Rust.</title>
        <authorList>
            <person name="Rochi L."/>
            <person name="Burguener G."/>
            <person name="Darino M."/>
            <person name="Turjanski A."/>
            <person name="Kreff E."/>
            <person name="Dieguez M.J."/>
            <person name="Sacco F."/>
        </authorList>
    </citation>
    <scope>NUCLEOTIDE SEQUENCE [LARGE SCALE GENOMIC DNA]</scope>
    <source>
        <strain evidence="1 2">RO10H11247</strain>
    </source>
</reference>
<sequence>DAVLRACLLILKETQEREHVSSSEVSEHQEGTIQLINLVESSPDHAAIGFALKTIDDVINRTPIPSTYSFQSTQISLQPSRDTHDISRWETLVLLWNMFCPPWYKNSRLVGLINQLAKLSEAN</sequence>
<keyword evidence="2" id="KW-1185">Reference proteome</keyword>